<dbReference type="Pfam" id="PF17919">
    <property type="entry name" value="RT_RNaseH_2"/>
    <property type="match status" value="1"/>
</dbReference>
<name>A0A699HXA9_TANCI</name>
<evidence type="ECO:0000259" key="3">
    <source>
        <dbReference type="Pfam" id="PF17919"/>
    </source>
</evidence>
<proteinExistence type="predicted"/>
<feature type="domain" description="Reverse transcriptase" evidence="2">
    <location>
        <begin position="600"/>
        <end position="674"/>
    </location>
</feature>
<dbReference type="InterPro" id="IPR043502">
    <property type="entry name" value="DNA/RNA_pol_sf"/>
</dbReference>
<feature type="compositionally biased region" description="Basic and acidic residues" evidence="1">
    <location>
        <begin position="10"/>
        <end position="20"/>
    </location>
</feature>
<feature type="compositionally biased region" description="Basic and acidic residues" evidence="1">
    <location>
        <begin position="119"/>
        <end position="139"/>
    </location>
</feature>
<accession>A0A699HXA9</accession>
<dbReference type="AlphaFoldDB" id="A0A699HXA9"/>
<dbReference type="Pfam" id="PF00078">
    <property type="entry name" value="RVT_1"/>
    <property type="match status" value="1"/>
</dbReference>
<feature type="domain" description="Reverse transcriptase/retrotransposon-derived protein RNase H-like" evidence="3">
    <location>
        <begin position="684"/>
        <end position="750"/>
    </location>
</feature>
<dbReference type="InterPro" id="IPR000477">
    <property type="entry name" value="RT_dom"/>
</dbReference>
<organism evidence="4">
    <name type="scientific">Tanacetum cinerariifolium</name>
    <name type="common">Dalmatian daisy</name>
    <name type="synonym">Chrysanthemum cinerariifolium</name>
    <dbReference type="NCBI Taxonomy" id="118510"/>
    <lineage>
        <taxon>Eukaryota</taxon>
        <taxon>Viridiplantae</taxon>
        <taxon>Streptophyta</taxon>
        <taxon>Embryophyta</taxon>
        <taxon>Tracheophyta</taxon>
        <taxon>Spermatophyta</taxon>
        <taxon>Magnoliopsida</taxon>
        <taxon>eudicotyledons</taxon>
        <taxon>Gunneridae</taxon>
        <taxon>Pentapetalae</taxon>
        <taxon>asterids</taxon>
        <taxon>campanulids</taxon>
        <taxon>Asterales</taxon>
        <taxon>Asteraceae</taxon>
        <taxon>Asteroideae</taxon>
        <taxon>Anthemideae</taxon>
        <taxon>Anthemidinae</taxon>
        <taxon>Tanacetum</taxon>
    </lineage>
</organism>
<evidence type="ECO:0000313" key="4">
    <source>
        <dbReference type="EMBL" id="GEY87349.1"/>
    </source>
</evidence>
<feature type="compositionally biased region" description="Polar residues" evidence="1">
    <location>
        <begin position="38"/>
        <end position="55"/>
    </location>
</feature>
<feature type="region of interest" description="Disordered" evidence="1">
    <location>
        <begin position="1"/>
        <end position="20"/>
    </location>
</feature>
<dbReference type="SUPFAM" id="SSF56672">
    <property type="entry name" value="DNA/RNA polymerases"/>
    <property type="match status" value="1"/>
</dbReference>
<dbReference type="PANTHER" id="PTHR24559:SF444">
    <property type="entry name" value="REVERSE TRANSCRIPTASE DOMAIN-CONTAINING PROTEIN"/>
    <property type="match status" value="1"/>
</dbReference>
<protein>
    <recommendedName>
        <fullName evidence="5">Reverse transcriptase domain-containing protein</fullName>
    </recommendedName>
</protein>
<feature type="region of interest" description="Disordered" evidence="1">
    <location>
        <begin position="368"/>
        <end position="387"/>
    </location>
</feature>
<gene>
    <name evidence="4" type="ORF">Tci_459323</name>
</gene>
<dbReference type="InterPro" id="IPR041577">
    <property type="entry name" value="RT_RNaseH_2"/>
</dbReference>
<reference evidence="4" key="1">
    <citation type="journal article" date="2019" name="Sci. Rep.">
        <title>Draft genome of Tanacetum cinerariifolium, the natural source of mosquito coil.</title>
        <authorList>
            <person name="Yamashiro T."/>
            <person name="Shiraishi A."/>
            <person name="Satake H."/>
            <person name="Nakayama K."/>
        </authorList>
    </citation>
    <scope>NUCLEOTIDE SEQUENCE</scope>
</reference>
<dbReference type="EMBL" id="BKCJ010217964">
    <property type="protein sequence ID" value="GEY87349.1"/>
    <property type="molecule type" value="Genomic_DNA"/>
</dbReference>
<evidence type="ECO:0000256" key="1">
    <source>
        <dbReference type="SAM" id="MobiDB-lite"/>
    </source>
</evidence>
<feature type="compositionally biased region" description="Polar residues" evidence="1">
    <location>
        <begin position="91"/>
        <end position="106"/>
    </location>
</feature>
<feature type="compositionally biased region" description="Basic and acidic residues" evidence="1">
    <location>
        <begin position="72"/>
        <end position="90"/>
    </location>
</feature>
<dbReference type="Gene3D" id="3.30.70.270">
    <property type="match status" value="1"/>
</dbReference>
<evidence type="ECO:0008006" key="5">
    <source>
        <dbReference type="Google" id="ProtNLM"/>
    </source>
</evidence>
<evidence type="ECO:0000259" key="2">
    <source>
        <dbReference type="Pfam" id="PF00078"/>
    </source>
</evidence>
<sequence length="795" mass="91692">MIIGEILRNPAEKVHKEKAQPDKLKEVKARLNFERCSGRNSKIQEASQHSESITPNIREEHTEGDEGSDVPAEGKGRRERDIFNRLECKTKSVSVHSKSRYQSSRLGRTKSVPSKHHHEGTYSRRTEMLSESKDSEGGHWKSRFKKKKSSIEEDDLSQPWVCEETYPFTSRIRYFDFSKKTWMPSNVKTYDRSEDPKDHLKIFQAAAKVKRWAMPTWCHMFNSTLTGSAKVRHVKEASKCMRISGFMHEITNPELIKCLHDKILKLMDKMMRITTSFLRGDLRNQQKSERRRNRFTLITKSPREILTLDRGKFKVPPPTTTPLENINNNKFCEFHVEVRHNTDECMHLKRKIEELIKAGKLSRVIKELKQGNEKDKSRAAKKGETPRKEKALAILMVQPWKKVARQRITQSFSPDLEMSFSPLAYEDETEGPMIIEAEIGGRSIHRMGCEIFNFYMDELYGGKITISIQWDHRKAMSKEIQAVLSTAHGMLKFPIPSGILTLRCSRIIPLKCTMVLGPDPQPFASTRVAKEKSADMTGVPQHIVEHQLNIRDGCAPIRQKKRSQAPERNNTIQEEVERLMEAGIMKEVHYHSWLANPVMNAGVNYQSLVDKAFQKQISRNLKVYVDDLVIKSRTKQEIIRDIKETFKTLREINMKLNHKKCTFGVEEGMFLGYKKCTKKSDFQWTAEAEAAFKQMKKLIVKLPTLTAPMEKEELIMYPAVAREAVSAVLMTEKEVKQTPIYFVNHALQDFIVERPKDDSLAATMEVEEKLSDPWTLFTDISSCMVDSRAGLILTD</sequence>
<feature type="region of interest" description="Disordered" evidence="1">
    <location>
        <begin position="36"/>
        <end position="143"/>
    </location>
</feature>
<dbReference type="InterPro" id="IPR053134">
    <property type="entry name" value="RNA-dir_DNA_polymerase"/>
</dbReference>
<dbReference type="InterPro" id="IPR043128">
    <property type="entry name" value="Rev_trsase/Diguanyl_cyclase"/>
</dbReference>
<comment type="caution">
    <text evidence="4">The sequence shown here is derived from an EMBL/GenBank/DDBJ whole genome shotgun (WGS) entry which is preliminary data.</text>
</comment>
<dbReference type="PANTHER" id="PTHR24559">
    <property type="entry name" value="TRANSPOSON TY3-I GAG-POL POLYPROTEIN"/>
    <property type="match status" value="1"/>
</dbReference>